<evidence type="ECO:0000313" key="7">
    <source>
        <dbReference type="EMBL" id="GGL21228.1"/>
    </source>
</evidence>
<evidence type="ECO:0008006" key="9">
    <source>
        <dbReference type="Google" id="ProtNLM"/>
    </source>
</evidence>
<dbReference type="GO" id="GO:0003676">
    <property type="term" value="F:nucleic acid binding"/>
    <property type="evidence" value="ECO:0007669"/>
    <property type="project" value="InterPro"/>
</dbReference>
<dbReference type="InterPro" id="IPR016071">
    <property type="entry name" value="Staphylococal_nuclease_OB-fold"/>
</dbReference>
<keyword evidence="3" id="KW-0378">Hydrolase</keyword>
<protein>
    <recommendedName>
        <fullName evidence="9">Micrococcal nuclease</fullName>
    </recommendedName>
</protein>
<feature type="region of interest" description="Disordered" evidence="4">
    <location>
        <begin position="27"/>
        <end position="49"/>
    </location>
</feature>
<dbReference type="PROSITE" id="PS51841">
    <property type="entry name" value="LTD"/>
    <property type="match status" value="1"/>
</dbReference>
<dbReference type="PANTHER" id="PTHR12302:SF3">
    <property type="entry name" value="SERINE_THREONINE-PROTEIN KINASE 31"/>
    <property type="match status" value="1"/>
</dbReference>
<evidence type="ECO:0000256" key="2">
    <source>
        <dbReference type="ARBA" id="ARBA00022759"/>
    </source>
</evidence>
<dbReference type="PROSITE" id="PS50830">
    <property type="entry name" value="TNASE_3"/>
    <property type="match status" value="1"/>
</dbReference>
<dbReference type="SUPFAM" id="SSF50199">
    <property type="entry name" value="Staphylococcal nuclease"/>
    <property type="match status" value="1"/>
</dbReference>
<evidence type="ECO:0000256" key="4">
    <source>
        <dbReference type="SAM" id="MobiDB-lite"/>
    </source>
</evidence>
<dbReference type="InterPro" id="IPR035437">
    <property type="entry name" value="SNase_OB-fold_sf"/>
</dbReference>
<dbReference type="Gene3D" id="2.40.50.90">
    <property type="match status" value="1"/>
</dbReference>
<dbReference type="GO" id="GO:0004519">
    <property type="term" value="F:endonuclease activity"/>
    <property type="evidence" value="ECO:0007669"/>
    <property type="project" value="UniProtKB-KW"/>
</dbReference>
<organism evidence="7 8">
    <name type="scientific">Halarchaeum grantii</name>
    <dbReference type="NCBI Taxonomy" id="1193105"/>
    <lineage>
        <taxon>Archaea</taxon>
        <taxon>Methanobacteriati</taxon>
        <taxon>Methanobacteriota</taxon>
        <taxon>Stenosarchaea group</taxon>
        <taxon>Halobacteria</taxon>
        <taxon>Halobacteriales</taxon>
        <taxon>Halobacteriaceae</taxon>
    </lineage>
</organism>
<dbReference type="PROSITE" id="PS01123">
    <property type="entry name" value="TNASE_1"/>
    <property type="match status" value="1"/>
</dbReference>
<evidence type="ECO:0000256" key="1">
    <source>
        <dbReference type="ARBA" id="ARBA00022722"/>
    </source>
</evidence>
<dbReference type="Gene3D" id="2.60.40.1260">
    <property type="entry name" value="Lamin Tail domain"/>
    <property type="match status" value="1"/>
</dbReference>
<dbReference type="GO" id="GO:0016787">
    <property type="term" value="F:hydrolase activity"/>
    <property type="evidence" value="ECO:0007669"/>
    <property type="project" value="UniProtKB-KW"/>
</dbReference>
<accession>A0A830ER27</accession>
<gene>
    <name evidence="7" type="ORF">GCM10009037_00640</name>
</gene>
<dbReference type="AlphaFoldDB" id="A0A830ER27"/>
<evidence type="ECO:0000259" key="6">
    <source>
        <dbReference type="PROSITE" id="PS51841"/>
    </source>
</evidence>
<reference evidence="7 8" key="1">
    <citation type="journal article" date="2019" name="Int. J. Syst. Evol. Microbiol.">
        <title>The Global Catalogue of Microorganisms (GCM) 10K type strain sequencing project: providing services to taxonomists for standard genome sequencing and annotation.</title>
        <authorList>
            <consortium name="The Broad Institute Genomics Platform"/>
            <consortium name="The Broad Institute Genome Sequencing Center for Infectious Disease"/>
            <person name="Wu L."/>
            <person name="Ma J."/>
        </authorList>
    </citation>
    <scope>NUCLEOTIDE SEQUENCE [LARGE SCALE GENOMIC DNA]</scope>
    <source>
        <strain evidence="7 8">JCM 19585</strain>
    </source>
</reference>
<evidence type="ECO:0000313" key="8">
    <source>
        <dbReference type="Proteomes" id="UP000628840"/>
    </source>
</evidence>
<keyword evidence="1" id="KW-0540">Nuclease</keyword>
<dbReference type="OrthoDB" id="3327at2157"/>
<keyword evidence="8" id="KW-1185">Reference proteome</keyword>
<dbReference type="Pfam" id="PF00932">
    <property type="entry name" value="LTD"/>
    <property type="match status" value="1"/>
</dbReference>
<dbReference type="Proteomes" id="UP000628840">
    <property type="component" value="Unassembled WGS sequence"/>
</dbReference>
<evidence type="ECO:0000256" key="3">
    <source>
        <dbReference type="ARBA" id="ARBA00022801"/>
    </source>
</evidence>
<dbReference type="PANTHER" id="PTHR12302">
    <property type="entry name" value="EBNA2 BINDING PROTEIN P100"/>
    <property type="match status" value="1"/>
</dbReference>
<dbReference type="EMBL" id="BMPF01000001">
    <property type="protein sequence ID" value="GGL21228.1"/>
    <property type="molecule type" value="Genomic_DNA"/>
</dbReference>
<feature type="domain" description="LTD" evidence="6">
    <location>
        <begin position="219"/>
        <end position="338"/>
    </location>
</feature>
<dbReference type="Pfam" id="PF00565">
    <property type="entry name" value="SNase"/>
    <property type="match status" value="1"/>
</dbReference>
<dbReference type="InterPro" id="IPR002071">
    <property type="entry name" value="Thermonucl_AS"/>
</dbReference>
<sequence>MNRRTLLAVALCALCALAGCGAVGSPPATGGTDATRSTGVTGAGANDTALAPQGETLNATVVDVADGDTVDVRLANGTTETVRLVGVDTPEVWVRNTPAEFRGMANTSATRDCLRSWGHRASDYTKRLDGARVTLAFDPNTDRRGYYGRLLAYVYANGTNQNYALVERGLARVYTASDFSRKATFLDAADTAYDARSGLWQCGADGADGGATDDGTEDRTSTDTAGDASPLAVASVHADAAGPDGDNLNDEYVVLRNGGDAGIDLGGATVADEAGHTYTFPTGATLDAGASLTLHTGSGDDTAEEYYWGSERPIWNNGGDTVIVRSANDTLLARHTYA</sequence>
<dbReference type="InterPro" id="IPR036415">
    <property type="entry name" value="Lamin_tail_dom_sf"/>
</dbReference>
<dbReference type="SUPFAM" id="SSF74853">
    <property type="entry name" value="Lamin A/C globular tail domain"/>
    <property type="match status" value="1"/>
</dbReference>
<name>A0A830ER27_9EURY</name>
<feature type="region of interest" description="Disordered" evidence="4">
    <location>
        <begin position="208"/>
        <end position="229"/>
    </location>
</feature>
<evidence type="ECO:0000259" key="5">
    <source>
        <dbReference type="PROSITE" id="PS50830"/>
    </source>
</evidence>
<proteinExistence type="predicted"/>
<comment type="caution">
    <text evidence="7">The sequence shown here is derived from an EMBL/GenBank/DDBJ whole genome shotgun (WGS) entry which is preliminary data.</text>
</comment>
<feature type="domain" description="TNase-like" evidence="5">
    <location>
        <begin position="55"/>
        <end position="202"/>
    </location>
</feature>
<dbReference type="PROSITE" id="PS51257">
    <property type="entry name" value="PROKAR_LIPOPROTEIN"/>
    <property type="match status" value="1"/>
</dbReference>
<keyword evidence="2" id="KW-0255">Endonuclease</keyword>
<dbReference type="SMART" id="SM00318">
    <property type="entry name" value="SNc"/>
    <property type="match status" value="1"/>
</dbReference>
<dbReference type="InterPro" id="IPR001322">
    <property type="entry name" value="Lamin_tail_dom"/>
</dbReference>
<dbReference type="RefSeq" id="WP_188876435.1">
    <property type="nucleotide sequence ID" value="NZ_BMPF01000001.1"/>
</dbReference>